<name>A0ABY7DIR3_MYAAR</name>
<proteinExistence type="predicted"/>
<accession>A0ABY7DIR3</accession>
<dbReference type="Proteomes" id="UP001164746">
    <property type="component" value="Chromosome 2"/>
</dbReference>
<protein>
    <submittedName>
        <fullName evidence="1">Uncharacterized protein</fullName>
    </submittedName>
</protein>
<reference evidence="1" key="1">
    <citation type="submission" date="2022-11" db="EMBL/GenBank/DDBJ databases">
        <title>Centuries of genome instability and evolution in soft-shell clam transmissible cancer (bioRxiv).</title>
        <authorList>
            <person name="Hart S.F.M."/>
            <person name="Yonemitsu M.A."/>
            <person name="Giersch R.M."/>
            <person name="Beal B.F."/>
            <person name="Arriagada G."/>
            <person name="Davis B.W."/>
            <person name="Ostrander E.A."/>
            <person name="Goff S.P."/>
            <person name="Metzger M.J."/>
        </authorList>
    </citation>
    <scope>NUCLEOTIDE SEQUENCE</scope>
    <source>
        <strain evidence="1">MELC-2E11</strain>
        <tissue evidence="1">Siphon/mantle</tissue>
    </source>
</reference>
<evidence type="ECO:0000313" key="2">
    <source>
        <dbReference type="Proteomes" id="UP001164746"/>
    </source>
</evidence>
<keyword evidence="2" id="KW-1185">Reference proteome</keyword>
<evidence type="ECO:0000313" key="1">
    <source>
        <dbReference type="EMBL" id="WAQ96818.1"/>
    </source>
</evidence>
<dbReference type="EMBL" id="CP111013">
    <property type="protein sequence ID" value="WAQ96818.1"/>
    <property type="molecule type" value="Genomic_DNA"/>
</dbReference>
<gene>
    <name evidence="1" type="ORF">MAR_029508</name>
</gene>
<sequence>MVESSSFLKRDGDVVDDDVIVVVDAMGKDHGRFDSDVAKHCLGLLHKAVPQRPLALLSVLLVHRHGDERVQPGAAFDVPPPDTVYLVPSHYAGTQRNAV</sequence>
<organism evidence="1 2">
    <name type="scientific">Mya arenaria</name>
    <name type="common">Soft-shell clam</name>
    <dbReference type="NCBI Taxonomy" id="6604"/>
    <lineage>
        <taxon>Eukaryota</taxon>
        <taxon>Metazoa</taxon>
        <taxon>Spiralia</taxon>
        <taxon>Lophotrochozoa</taxon>
        <taxon>Mollusca</taxon>
        <taxon>Bivalvia</taxon>
        <taxon>Autobranchia</taxon>
        <taxon>Heteroconchia</taxon>
        <taxon>Euheterodonta</taxon>
        <taxon>Imparidentia</taxon>
        <taxon>Neoheterodontei</taxon>
        <taxon>Myida</taxon>
        <taxon>Myoidea</taxon>
        <taxon>Myidae</taxon>
        <taxon>Mya</taxon>
    </lineage>
</organism>